<dbReference type="AlphaFoldDB" id="A0A061ATR4"/>
<keyword evidence="4" id="KW-0378">Hydrolase</keyword>
<keyword evidence="3 7" id="KW-0812">Transmembrane</keyword>
<feature type="transmembrane region" description="Helical" evidence="7">
    <location>
        <begin position="283"/>
        <end position="305"/>
    </location>
</feature>
<dbReference type="InterPro" id="IPR022764">
    <property type="entry name" value="Peptidase_S54_rhomboid_dom"/>
</dbReference>
<accession>A0A061ATR4</accession>
<name>A0A061ATR4_RHOTO</name>
<evidence type="ECO:0000256" key="3">
    <source>
        <dbReference type="ARBA" id="ARBA00022692"/>
    </source>
</evidence>
<dbReference type="PANTHER" id="PTHR43731">
    <property type="entry name" value="RHOMBOID PROTEASE"/>
    <property type="match status" value="1"/>
</dbReference>
<dbReference type="OrthoDB" id="418595at2759"/>
<organism evidence="9">
    <name type="scientific">Rhodotorula toruloides</name>
    <name type="common">Yeast</name>
    <name type="synonym">Rhodosporidium toruloides</name>
    <dbReference type="NCBI Taxonomy" id="5286"/>
    <lineage>
        <taxon>Eukaryota</taxon>
        <taxon>Fungi</taxon>
        <taxon>Dikarya</taxon>
        <taxon>Basidiomycota</taxon>
        <taxon>Pucciniomycotina</taxon>
        <taxon>Microbotryomycetes</taxon>
        <taxon>Sporidiobolales</taxon>
        <taxon>Sporidiobolaceae</taxon>
        <taxon>Rhodotorula</taxon>
    </lineage>
</organism>
<dbReference type="GO" id="GO:0004252">
    <property type="term" value="F:serine-type endopeptidase activity"/>
    <property type="evidence" value="ECO:0007669"/>
    <property type="project" value="InterPro"/>
</dbReference>
<dbReference type="Gene3D" id="1.20.1540.10">
    <property type="entry name" value="Rhomboid-like"/>
    <property type="match status" value="1"/>
</dbReference>
<protein>
    <submittedName>
        <fullName evidence="9">RHTO0S05e09824g1_1</fullName>
    </submittedName>
</protein>
<feature type="transmembrane region" description="Helical" evidence="7">
    <location>
        <begin position="257"/>
        <end position="277"/>
    </location>
</feature>
<dbReference type="SUPFAM" id="SSF144091">
    <property type="entry name" value="Rhomboid-like"/>
    <property type="match status" value="1"/>
</dbReference>
<dbReference type="Pfam" id="PF01694">
    <property type="entry name" value="Rhomboid"/>
    <property type="match status" value="1"/>
</dbReference>
<evidence type="ECO:0000256" key="7">
    <source>
        <dbReference type="SAM" id="Phobius"/>
    </source>
</evidence>
<gene>
    <name evidence="9" type="ORF">RHTO0S_05e09824g</name>
</gene>
<dbReference type="EMBL" id="LK052940">
    <property type="protein sequence ID" value="CDR40962.1"/>
    <property type="molecule type" value="Genomic_DNA"/>
</dbReference>
<proteinExistence type="inferred from homology"/>
<dbReference type="PANTHER" id="PTHR43731:SF14">
    <property type="entry name" value="PRESENILIN-ASSOCIATED RHOMBOID-LIKE PROTEIN, MITOCHONDRIAL"/>
    <property type="match status" value="1"/>
</dbReference>
<evidence type="ECO:0000256" key="6">
    <source>
        <dbReference type="ARBA" id="ARBA00023136"/>
    </source>
</evidence>
<feature type="transmembrane region" description="Helical" evidence="7">
    <location>
        <begin position="205"/>
        <end position="223"/>
    </location>
</feature>
<dbReference type="InterPro" id="IPR035952">
    <property type="entry name" value="Rhomboid-like_sf"/>
</dbReference>
<keyword evidence="5 7" id="KW-1133">Transmembrane helix</keyword>
<evidence type="ECO:0000256" key="1">
    <source>
        <dbReference type="ARBA" id="ARBA00004141"/>
    </source>
</evidence>
<reference evidence="9" key="1">
    <citation type="journal article" date="2014" name="Genome Announc.">
        <title>Draft genome sequence of Rhodosporidium toruloides CECT1137, an oleaginous yeast of biotechnological interest.</title>
        <authorList>
            <person name="Morin N."/>
            <person name="Calcas X."/>
            <person name="Devillers H."/>
            <person name="Durrens P."/>
            <person name="Sherman D.J."/>
            <person name="Nicaud J.-M."/>
            <person name="Neuveglise C."/>
        </authorList>
    </citation>
    <scope>NUCLEOTIDE SEQUENCE</scope>
    <source>
        <strain evidence="9">CECT1137</strain>
    </source>
</reference>
<dbReference type="GO" id="GO:0016020">
    <property type="term" value="C:membrane"/>
    <property type="evidence" value="ECO:0007669"/>
    <property type="project" value="UniProtKB-SubCell"/>
</dbReference>
<feature type="transmembrane region" description="Helical" evidence="7">
    <location>
        <begin position="229"/>
        <end position="250"/>
    </location>
</feature>
<comment type="similarity">
    <text evidence="2">Belongs to the peptidase S54 family.</text>
</comment>
<dbReference type="InterPro" id="IPR050925">
    <property type="entry name" value="Rhomboid_protease_S54"/>
</dbReference>
<evidence type="ECO:0000256" key="4">
    <source>
        <dbReference type="ARBA" id="ARBA00022801"/>
    </source>
</evidence>
<evidence type="ECO:0000256" key="2">
    <source>
        <dbReference type="ARBA" id="ARBA00009045"/>
    </source>
</evidence>
<comment type="subcellular location">
    <subcellularLocation>
        <location evidence="1">Membrane</location>
        <topology evidence="1">Multi-pass membrane protein</topology>
    </subcellularLocation>
</comment>
<feature type="domain" description="Peptidase S54 rhomboid" evidence="8">
    <location>
        <begin position="187"/>
        <end position="330"/>
    </location>
</feature>
<dbReference type="GO" id="GO:0006465">
    <property type="term" value="P:signal peptide processing"/>
    <property type="evidence" value="ECO:0007669"/>
    <property type="project" value="TreeGrafter"/>
</dbReference>
<evidence type="ECO:0000259" key="8">
    <source>
        <dbReference type="Pfam" id="PF01694"/>
    </source>
</evidence>
<evidence type="ECO:0000256" key="5">
    <source>
        <dbReference type="ARBA" id="ARBA00022989"/>
    </source>
</evidence>
<sequence>MAAAGPFSAVRTLLRRIGRPSPFAPAFFQPSCGPALYPFAFASPRPGLATFTPSYGSTPTARPSATFYGLRQAFHQPNAARRPVGTRTFTSSALARGPRSYYGRSRGRPSYGRSNDWQWGEGPRPTWRDRINSIPPMWVVGGLIALNLAVYAAWKYGFELARRFRDPSWLRFLQDNFTVSWHNFTQGRVWTLLTSTFSHEATGHILINMLSLFFFAPGVITLLGNTGFISLYVFAGVTASAVSLFFNRFFNKEAPNYSAHGASGAAYGIVSFFAALFPRDKFLLFFVLPVPAWLVVSGVFAYDLYSSLFRRNGMSDSAGHVGGILAGLAFFLRKVGRI</sequence>
<evidence type="ECO:0000313" key="9">
    <source>
        <dbReference type="EMBL" id="CDR40962.1"/>
    </source>
</evidence>
<keyword evidence="6 7" id="KW-0472">Membrane</keyword>
<feature type="transmembrane region" description="Helical" evidence="7">
    <location>
        <begin position="136"/>
        <end position="154"/>
    </location>
</feature>